<dbReference type="Gene3D" id="3.40.190.10">
    <property type="entry name" value="Periplasmic binding protein-like II"/>
    <property type="match status" value="2"/>
</dbReference>
<evidence type="ECO:0000256" key="4">
    <source>
        <dbReference type="SAM" id="SignalP"/>
    </source>
</evidence>
<protein>
    <submittedName>
        <fullName evidence="5">Extracellular solute-binding protein</fullName>
    </submittedName>
</protein>
<accession>A0ABW4MSQ4</accession>
<feature type="signal peptide" evidence="4">
    <location>
        <begin position="1"/>
        <end position="19"/>
    </location>
</feature>
<evidence type="ECO:0000313" key="5">
    <source>
        <dbReference type="EMBL" id="MFD1780993.1"/>
    </source>
</evidence>
<dbReference type="InterPro" id="IPR006059">
    <property type="entry name" value="SBP"/>
</dbReference>
<gene>
    <name evidence="5" type="ORF">ACFSFW_20265</name>
</gene>
<feature type="chain" id="PRO_5045654823" evidence="4">
    <location>
        <begin position="20"/>
        <end position="423"/>
    </location>
</feature>
<keyword evidence="6" id="KW-1185">Reference proteome</keyword>
<proteinExistence type="inferred from homology"/>
<name>A0ABW4MSQ4_9BACI</name>
<evidence type="ECO:0000256" key="3">
    <source>
        <dbReference type="ARBA" id="ARBA00022729"/>
    </source>
</evidence>
<dbReference type="Pfam" id="PF01547">
    <property type="entry name" value="SBP_bac_1"/>
    <property type="match status" value="1"/>
</dbReference>
<keyword evidence="3 4" id="KW-0732">Signal</keyword>
<comment type="similarity">
    <text evidence="1">Belongs to the bacterial solute-binding protein 1 family.</text>
</comment>
<dbReference type="RefSeq" id="WP_304215226.1">
    <property type="nucleotide sequence ID" value="NZ_JBHUEK010000029.1"/>
</dbReference>
<dbReference type="PROSITE" id="PS51257">
    <property type="entry name" value="PROKAR_LIPOPROTEIN"/>
    <property type="match status" value="1"/>
</dbReference>
<keyword evidence="2" id="KW-0813">Transport</keyword>
<comment type="caution">
    <text evidence="5">The sequence shown here is derived from an EMBL/GenBank/DDBJ whole genome shotgun (WGS) entry which is preliminary data.</text>
</comment>
<dbReference type="Proteomes" id="UP001597227">
    <property type="component" value="Unassembled WGS sequence"/>
</dbReference>
<evidence type="ECO:0000256" key="1">
    <source>
        <dbReference type="ARBA" id="ARBA00008520"/>
    </source>
</evidence>
<dbReference type="EMBL" id="JBHUEK010000029">
    <property type="protein sequence ID" value="MFD1780993.1"/>
    <property type="molecule type" value="Genomic_DNA"/>
</dbReference>
<evidence type="ECO:0000313" key="6">
    <source>
        <dbReference type="Proteomes" id="UP001597227"/>
    </source>
</evidence>
<dbReference type="PANTHER" id="PTHR30061:SF50">
    <property type="entry name" value="MALTOSE_MALTODEXTRIN-BINDING PERIPLASMIC PROTEIN"/>
    <property type="match status" value="1"/>
</dbReference>
<organism evidence="5 6">
    <name type="scientific">Fredinandcohnia salidurans</name>
    <dbReference type="NCBI Taxonomy" id="2595041"/>
    <lineage>
        <taxon>Bacteria</taxon>
        <taxon>Bacillati</taxon>
        <taxon>Bacillota</taxon>
        <taxon>Bacilli</taxon>
        <taxon>Bacillales</taxon>
        <taxon>Bacillaceae</taxon>
        <taxon>Fredinandcohnia</taxon>
    </lineage>
</organism>
<evidence type="ECO:0000256" key="2">
    <source>
        <dbReference type="ARBA" id="ARBA00022448"/>
    </source>
</evidence>
<dbReference type="PANTHER" id="PTHR30061">
    <property type="entry name" value="MALTOSE-BINDING PERIPLASMIC PROTEIN"/>
    <property type="match status" value="1"/>
</dbReference>
<sequence>MKKKALALMMILVMLVAAACGTGKDKTEQESTGGEKEGQVTLNLLQFKTEIVDQVKQMAEDYTKENPNVKINAQVVDDYSTLRKARFASGQGPDIFFVRGYTDMEDWQEYLTDLSNEPWIEQVSEAAKPGMTIDGKMYGFPVGLEGYGFIYNKDLFKQAGITEVPTTLTELKEINEKLKAAGIKSFSEGYKEDWVLGLHLFNLPFSSVEDPGAFASQLKSGETTLSENPYMDSFFDVLDMTVDYGEGVNSIGIDYTRQLSSFTSGKSAMMQQGVWTYASIMEANPDFDFGMFAIPMSEDPTETRLPVDVPAYYGVNKDSKHVDEAKKFLTWLHDNGQKYLVDSFNFIPAFDDVEAPESLGPLAADLLKYSKDNQTMPWAMNYWPSGLDTEYAAALQAYVADQATKEETIEALQKIVDERMKAK</sequence>
<reference evidence="6" key="1">
    <citation type="journal article" date="2019" name="Int. J. Syst. Evol. Microbiol.">
        <title>The Global Catalogue of Microorganisms (GCM) 10K type strain sequencing project: providing services to taxonomists for standard genome sequencing and annotation.</title>
        <authorList>
            <consortium name="The Broad Institute Genomics Platform"/>
            <consortium name="The Broad Institute Genome Sequencing Center for Infectious Disease"/>
            <person name="Wu L."/>
            <person name="Ma J."/>
        </authorList>
    </citation>
    <scope>NUCLEOTIDE SEQUENCE [LARGE SCALE GENOMIC DNA]</scope>
    <source>
        <strain evidence="6">CCUG 15531</strain>
    </source>
</reference>
<dbReference type="SUPFAM" id="SSF53850">
    <property type="entry name" value="Periplasmic binding protein-like II"/>
    <property type="match status" value="1"/>
</dbReference>